<evidence type="ECO:0000313" key="3">
    <source>
        <dbReference type="Proteomes" id="UP000444174"/>
    </source>
</evidence>
<dbReference type="InterPro" id="IPR010852">
    <property type="entry name" value="ABATE"/>
</dbReference>
<dbReference type="InterPro" id="IPR021005">
    <property type="entry name" value="Znf_CGNR"/>
</dbReference>
<protein>
    <recommendedName>
        <fullName evidence="1">Zinc finger CGNR domain-containing protein</fullName>
    </recommendedName>
</protein>
<comment type="caution">
    <text evidence="2">The sequence shown here is derived from an EMBL/GenBank/DDBJ whole genome shotgun (WGS) entry which is preliminary data.</text>
</comment>
<dbReference type="RefSeq" id="WP_153216155.1">
    <property type="nucleotide sequence ID" value="NZ_WIBF01000007.1"/>
</dbReference>
<dbReference type="AlphaFoldDB" id="A0A843YIZ7"/>
<dbReference type="Gene3D" id="1.10.3300.10">
    <property type="entry name" value="Jann2411-like domain"/>
    <property type="match status" value="1"/>
</dbReference>
<dbReference type="Proteomes" id="UP000444174">
    <property type="component" value="Unassembled WGS sequence"/>
</dbReference>
<dbReference type="InterPro" id="IPR023286">
    <property type="entry name" value="ABATE_dom_sf"/>
</dbReference>
<sequence length="193" mass="21919">MASKLPDPYLIADHKGLEIVNTIGAPYGEELDWIFNGQELLAWMQAVELLTAAECESLQKRLTIEELDAAAQSLRELRAEVQENVPDASPAFLERLNQMLTQGRGHYEITTTKDGVRTMRFQPLLETAEDLVVRVAVEVAEMFCLNAPDRIRKCANPSCTYWFHDTTRNNRRRWCSMAVCGNRAKVAAHRARQ</sequence>
<gene>
    <name evidence="2" type="ORF">GFB49_12115</name>
</gene>
<dbReference type="Pfam" id="PF07336">
    <property type="entry name" value="ABATE"/>
    <property type="match status" value="1"/>
</dbReference>
<dbReference type="Pfam" id="PF11706">
    <property type="entry name" value="zf-CGNR"/>
    <property type="match status" value="1"/>
</dbReference>
<dbReference type="SUPFAM" id="SSF160904">
    <property type="entry name" value="Jann2411-like"/>
    <property type="match status" value="1"/>
</dbReference>
<accession>A0A843YIZ7</accession>
<keyword evidence="3" id="KW-1185">Reference proteome</keyword>
<evidence type="ECO:0000313" key="2">
    <source>
        <dbReference type="EMBL" id="MQQ09203.1"/>
    </source>
</evidence>
<feature type="domain" description="Zinc finger CGNR" evidence="1">
    <location>
        <begin position="150"/>
        <end position="193"/>
    </location>
</feature>
<dbReference type="PANTHER" id="PTHR35525:SF3">
    <property type="entry name" value="BLL6575 PROTEIN"/>
    <property type="match status" value="1"/>
</dbReference>
<organism evidence="2 3">
    <name type="scientific">Tritonibacter litoralis</name>
    <dbReference type="NCBI Taxonomy" id="2662264"/>
    <lineage>
        <taxon>Bacteria</taxon>
        <taxon>Pseudomonadati</taxon>
        <taxon>Pseudomonadota</taxon>
        <taxon>Alphaproteobacteria</taxon>
        <taxon>Rhodobacterales</taxon>
        <taxon>Paracoccaceae</taxon>
        <taxon>Tritonibacter</taxon>
    </lineage>
</organism>
<name>A0A843YIZ7_9RHOB</name>
<proteinExistence type="predicted"/>
<reference evidence="2 3" key="1">
    <citation type="submission" date="2019-10" db="EMBL/GenBank/DDBJ databases">
        <title>Epibacterium sp. nov., isolated from seawater.</title>
        <authorList>
            <person name="Zhang X."/>
            <person name="Li N."/>
        </authorList>
    </citation>
    <scope>NUCLEOTIDE SEQUENCE [LARGE SCALE GENOMIC DNA]</scope>
    <source>
        <strain evidence="2 3">SM1979</strain>
    </source>
</reference>
<evidence type="ECO:0000259" key="1">
    <source>
        <dbReference type="Pfam" id="PF11706"/>
    </source>
</evidence>
<dbReference type="PANTHER" id="PTHR35525">
    <property type="entry name" value="BLL6575 PROTEIN"/>
    <property type="match status" value="1"/>
</dbReference>
<dbReference type="EMBL" id="WIBF01000007">
    <property type="protein sequence ID" value="MQQ09203.1"/>
    <property type="molecule type" value="Genomic_DNA"/>
</dbReference>